<dbReference type="OrthoDB" id="3978952at2759"/>
<evidence type="ECO:0000313" key="1">
    <source>
        <dbReference type="EMBL" id="EMG46895.1"/>
    </source>
</evidence>
<proteinExistence type="predicted"/>
<comment type="caution">
    <text evidence="1">The sequence shown here is derived from an EMBL/GenBank/DDBJ whole genome shotgun (WGS) entry which is preliminary data.</text>
</comment>
<accession>M3JVF2</accession>
<dbReference type="HOGENOM" id="CLU_199938_0_0_1"/>
<organism evidence="1 2">
    <name type="scientific">Candida maltosa (strain Xu316)</name>
    <name type="common">Yeast</name>
    <dbReference type="NCBI Taxonomy" id="1245528"/>
    <lineage>
        <taxon>Eukaryota</taxon>
        <taxon>Fungi</taxon>
        <taxon>Dikarya</taxon>
        <taxon>Ascomycota</taxon>
        <taxon>Saccharomycotina</taxon>
        <taxon>Pichiomycetes</taxon>
        <taxon>Debaryomycetaceae</taxon>
        <taxon>Candida/Lodderomyces clade</taxon>
        <taxon>Candida</taxon>
    </lineage>
</organism>
<dbReference type="EMBL" id="AOGT01001838">
    <property type="protein sequence ID" value="EMG46895.1"/>
    <property type="molecule type" value="Genomic_DNA"/>
</dbReference>
<gene>
    <name evidence="1" type="ORF">G210_2838</name>
</gene>
<reference evidence="1 2" key="1">
    <citation type="submission" date="2013-02" db="EMBL/GenBank/DDBJ databases">
        <title>Genome sequence of Candida maltosa Xu316, a potential industrial strain for xylitol and ethanol production.</title>
        <authorList>
            <person name="Yu J."/>
            <person name="Wang Q."/>
            <person name="Geng X."/>
            <person name="Bao W."/>
            <person name="He P."/>
            <person name="Cai J."/>
        </authorList>
    </citation>
    <scope>NUCLEOTIDE SEQUENCE [LARGE SCALE GENOMIC DNA]</scope>
    <source>
        <strain evidence="2">Xu316</strain>
    </source>
</reference>
<dbReference type="Proteomes" id="UP000011777">
    <property type="component" value="Unassembled WGS sequence"/>
</dbReference>
<keyword evidence="2" id="KW-1185">Reference proteome</keyword>
<dbReference type="AlphaFoldDB" id="M3JVF2"/>
<sequence>YDVAPWASTTCLDFRGKEYVVVVMENPDNVVAKIDQSDYEVLDKIFKNAMETHEKQKSDGTYNSK</sequence>
<evidence type="ECO:0000313" key="2">
    <source>
        <dbReference type="Proteomes" id="UP000011777"/>
    </source>
</evidence>
<feature type="non-terminal residue" evidence="1">
    <location>
        <position position="1"/>
    </location>
</feature>
<name>M3JVF2_CANMX</name>
<dbReference type="eggNOG" id="ENOG502T178">
    <property type="taxonomic scope" value="Eukaryota"/>
</dbReference>
<protein>
    <submittedName>
        <fullName evidence="1">Uncharacterized protein</fullName>
    </submittedName>
</protein>